<protein>
    <submittedName>
        <fullName evidence="2">Uncharacterized protein</fullName>
    </submittedName>
</protein>
<proteinExistence type="predicted"/>
<dbReference type="AlphaFoldDB" id="K2F4I9"/>
<name>K2F4I9_9BACT</name>
<gene>
    <name evidence="2" type="ORF">ACD_4C00465G0001</name>
</gene>
<comment type="caution">
    <text evidence="2">The sequence shown here is derived from an EMBL/GenBank/DDBJ whole genome shotgun (WGS) entry which is preliminary data.</text>
</comment>
<feature type="transmembrane region" description="Helical" evidence="1">
    <location>
        <begin position="12"/>
        <end position="36"/>
    </location>
</feature>
<dbReference type="InterPro" id="IPR045584">
    <property type="entry name" value="Pilin-like"/>
</dbReference>
<keyword evidence="1" id="KW-0812">Transmembrane</keyword>
<evidence type="ECO:0000256" key="1">
    <source>
        <dbReference type="SAM" id="Phobius"/>
    </source>
</evidence>
<sequence>MFLKKLLGRNIWFTLVELIVVITVIAILWVISFLSFSTYNGNARDSIRVEDLSKLQKGLETYLWKNWNYPEPNWVLTDVNFSWSVIWSQWTVWDWLVQSIWNLNKKPIDPLSQKEYSYSVTKNQFKKSFELSSDIEWGNVIAFMADKSYANSTLNSFVKWNYNHFVVRAFTGWIYYAITSPVISISSTYGTWWNINVWSLSWKLIYTNKPNTWISFTPQVIWTWSQLLLSTTQEFIDSIQLSFSWLSSELIYNAINDLNWNSELEFWKKIFTNYLWGE</sequence>
<keyword evidence="1" id="KW-0472">Membrane</keyword>
<organism evidence="2">
    <name type="scientific">uncultured bacterium</name>
    <name type="common">gcode 4</name>
    <dbReference type="NCBI Taxonomy" id="1234023"/>
    <lineage>
        <taxon>Bacteria</taxon>
        <taxon>environmental samples</taxon>
    </lineage>
</organism>
<keyword evidence="1" id="KW-1133">Transmembrane helix</keyword>
<reference evidence="2" key="1">
    <citation type="journal article" date="2012" name="Science">
        <title>Fermentation, hydrogen, and sulfur metabolism in multiple uncultivated bacterial phyla.</title>
        <authorList>
            <person name="Wrighton K.C."/>
            <person name="Thomas B.C."/>
            <person name="Sharon I."/>
            <person name="Miller C.S."/>
            <person name="Castelle C.J."/>
            <person name="VerBerkmoes N.C."/>
            <person name="Wilkins M.J."/>
            <person name="Hettich R.L."/>
            <person name="Lipton M.S."/>
            <person name="Williams K.H."/>
            <person name="Long P.E."/>
            <person name="Banfield J.F."/>
        </authorList>
    </citation>
    <scope>NUCLEOTIDE SEQUENCE [LARGE SCALE GENOMIC DNA]</scope>
</reference>
<dbReference type="EMBL" id="AMFJ01000981">
    <property type="protein sequence ID" value="EKE26026.1"/>
    <property type="molecule type" value="Genomic_DNA"/>
</dbReference>
<accession>K2F4I9</accession>
<dbReference type="SUPFAM" id="SSF54523">
    <property type="entry name" value="Pili subunits"/>
    <property type="match status" value="1"/>
</dbReference>
<dbReference type="Gene3D" id="3.30.700.10">
    <property type="entry name" value="Glycoprotein, Type 4 Pilin"/>
    <property type="match status" value="1"/>
</dbReference>
<evidence type="ECO:0000313" key="2">
    <source>
        <dbReference type="EMBL" id="EKE26026.1"/>
    </source>
</evidence>